<proteinExistence type="predicted"/>
<dbReference type="AlphaFoldDB" id="A0A8J3FIF4"/>
<sequence length="93" mass="10406">MSETVNEPTAEISQNAVGTIALDQIEAWSTYRQHANAAESKAGFEPEKAKSHLADAARYRRTACANLREAYLTLHAHFRDLDHCTDPAHELRD</sequence>
<keyword evidence="2" id="KW-1185">Reference proteome</keyword>
<dbReference type="RefSeq" id="WP_189114590.1">
    <property type="nucleotide sequence ID" value="NZ_BMQC01000008.1"/>
</dbReference>
<evidence type="ECO:0000313" key="1">
    <source>
        <dbReference type="EMBL" id="GGK32341.1"/>
    </source>
</evidence>
<comment type="caution">
    <text evidence="1">The sequence shown here is derived from an EMBL/GenBank/DDBJ whole genome shotgun (WGS) entry which is preliminary data.</text>
</comment>
<reference evidence="1" key="2">
    <citation type="submission" date="2020-09" db="EMBL/GenBank/DDBJ databases">
        <authorList>
            <person name="Sun Q."/>
            <person name="Ohkuma M."/>
        </authorList>
    </citation>
    <scope>NUCLEOTIDE SEQUENCE</scope>
    <source>
        <strain evidence="1">JCM 3091</strain>
    </source>
</reference>
<accession>A0A8J3FIF4</accession>
<dbReference type="EMBL" id="BMQC01000008">
    <property type="protein sequence ID" value="GGK32341.1"/>
    <property type="molecule type" value="Genomic_DNA"/>
</dbReference>
<name>A0A8J3FIF4_9ACTN</name>
<organism evidence="1 2">
    <name type="scientific">Pilimelia terevasa</name>
    <dbReference type="NCBI Taxonomy" id="53372"/>
    <lineage>
        <taxon>Bacteria</taxon>
        <taxon>Bacillati</taxon>
        <taxon>Actinomycetota</taxon>
        <taxon>Actinomycetes</taxon>
        <taxon>Micromonosporales</taxon>
        <taxon>Micromonosporaceae</taxon>
        <taxon>Pilimelia</taxon>
    </lineage>
</organism>
<reference evidence="1" key="1">
    <citation type="journal article" date="2014" name="Int. J. Syst. Evol. Microbiol.">
        <title>Complete genome sequence of Corynebacterium casei LMG S-19264T (=DSM 44701T), isolated from a smear-ripened cheese.</title>
        <authorList>
            <consortium name="US DOE Joint Genome Institute (JGI-PGF)"/>
            <person name="Walter F."/>
            <person name="Albersmeier A."/>
            <person name="Kalinowski J."/>
            <person name="Ruckert C."/>
        </authorList>
    </citation>
    <scope>NUCLEOTIDE SEQUENCE</scope>
    <source>
        <strain evidence="1">JCM 3091</strain>
    </source>
</reference>
<protein>
    <submittedName>
        <fullName evidence="1">Uncharacterized protein</fullName>
    </submittedName>
</protein>
<dbReference type="Proteomes" id="UP000662200">
    <property type="component" value="Unassembled WGS sequence"/>
</dbReference>
<gene>
    <name evidence="1" type="ORF">GCM10010124_26420</name>
</gene>
<evidence type="ECO:0000313" key="2">
    <source>
        <dbReference type="Proteomes" id="UP000662200"/>
    </source>
</evidence>